<keyword evidence="1" id="KW-0812">Transmembrane</keyword>
<evidence type="ECO:0000313" key="3">
    <source>
        <dbReference type="Proteomes" id="UP000199556"/>
    </source>
</evidence>
<dbReference type="STRING" id="195064.SAMN05421721_10323"/>
<sequence>MNLTLPVKEHALRRVLTGELHARTFEPIRAPAQVSHMAFLCGERGTGVNNRHLCRLLEHFGAPVPEELGQYYMADLGDIRLHWERHTEFVTYTFTRSAPFDHPFRDPVIRRIPEDWLRDCPGELVTAVSMAMESGDMPERDLTELSQLFEGNIVVGSEVVGGKGRAWSDLRIHDDGLAWILLRNDGLSEAQAGRLVKRILEVNAYRIMTLLGLPMARKASRSLSTADRRLAELAARMADPEAQECGHSQNELLSDLSHLASQIEAVAAQTTYRFEASRAYYRVVKQRLEQLRQRRIEGLQTFTEFLDARLAPAVATCESVGERQRNLAERAARLTALLRARVEVDLQAQNRNLLESMDRRARLQLRLQDTVEGLSVIAISYYGVGLAGYALKGLEGMGLPVNPTLGMGLATPLVAFSAWLFLQKVKRRILRDEQLD</sequence>
<evidence type="ECO:0000256" key="1">
    <source>
        <dbReference type="SAM" id="Phobius"/>
    </source>
</evidence>
<dbReference type="Pfam" id="PF11902">
    <property type="entry name" value="DUF3422"/>
    <property type="match status" value="1"/>
</dbReference>
<feature type="transmembrane region" description="Helical" evidence="1">
    <location>
        <begin position="403"/>
        <end position="422"/>
    </location>
</feature>
<keyword evidence="3" id="KW-1185">Reference proteome</keyword>
<dbReference type="EMBL" id="FOUO01000003">
    <property type="protein sequence ID" value="SFM33295.1"/>
    <property type="molecule type" value="Genomic_DNA"/>
</dbReference>
<proteinExistence type="predicted"/>
<keyword evidence="1" id="KW-1133">Transmembrane helix</keyword>
<evidence type="ECO:0000313" key="2">
    <source>
        <dbReference type="EMBL" id="SFM33295.1"/>
    </source>
</evidence>
<dbReference type="Proteomes" id="UP000199556">
    <property type="component" value="Unassembled WGS sequence"/>
</dbReference>
<reference evidence="2 3" key="1">
    <citation type="submission" date="2016-10" db="EMBL/GenBank/DDBJ databases">
        <authorList>
            <person name="de Groot N.N."/>
        </authorList>
    </citation>
    <scope>NUCLEOTIDE SEQUENCE [LARGE SCALE GENOMIC DNA]</scope>
    <source>
        <strain evidence="2 3">DSM 4180</strain>
    </source>
</reference>
<dbReference type="AlphaFoldDB" id="A0A1I4Q0Z3"/>
<organism evidence="2 3">
    <name type="scientific">Ectothiorhodospira mobilis</name>
    <dbReference type="NCBI Taxonomy" id="195064"/>
    <lineage>
        <taxon>Bacteria</taxon>
        <taxon>Pseudomonadati</taxon>
        <taxon>Pseudomonadota</taxon>
        <taxon>Gammaproteobacteria</taxon>
        <taxon>Chromatiales</taxon>
        <taxon>Ectothiorhodospiraceae</taxon>
        <taxon>Ectothiorhodospira</taxon>
    </lineage>
</organism>
<keyword evidence="1" id="KW-0472">Membrane</keyword>
<name>A0A1I4Q0Z3_ECTMO</name>
<protein>
    <submittedName>
        <fullName evidence="2">Uncharacterized membrane-anchored protein</fullName>
    </submittedName>
</protein>
<gene>
    <name evidence="2" type="ORF">SAMN05421721_10323</name>
</gene>
<dbReference type="InterPro" id="IPR021830">
    <property type="entry name" value="DUF3422"/>
</dbReference>
<accession>A0A1I4Q0Z3</accession>